<reference evidence="10 11" key="1">
    <citation type="submission" date="2016-07" db="EMBL/GenBank/DDBJ databases">
        <title>Genome and transcriptome analysis of iron-reducing fermentative bacteria Anoxybacter fermentans.</title>
        <authorList>
            <person name="Zeng X."/>
            <person name="Shao Z."/>
        </authorList>
    </citation>
    <scope>NUCLEOTIDE SEQUENCE [LARGE SCALE GENOMIC DNA]</scope>
    <source>
        <strain evidence="10 11">DY22613</strain>
    </source>
</reference>
<protein>
    <recommendedName>
        <fullName evidence="12">Transporter</fullName>
    </recommendedName>
</protein>
<keyword evidence="3" id="KW-0813">Transport</keyword>
<gene>
    <name evidence="10" type="ORF">BBF96_12165</name>
</gene>
<dbReference type="GO" id="GO:0009279">
    <property type="term" value="C:cell outer membrane"/>
    <property type="evidence" value="ECO:0007669"/>
    <property type="project" value="UniProtKB-SubCell"/>
</dbReference>
<name>A0A3Q9HRG5_9FIRM</name>
<dbReference type="SUPFAM" id="SSF56954">
    <property type="entry name" value="Outer membrane efflux proteins (OEP)"/>
    <property type="match status" value="1"/>
</dbReference>
<evidence type="ECO:0008006" key="12">
    <source>
        <dbReference type="Google" id="ProtNLM"/>
    </source>
</evidence>
<dbReference type="Proteomes" id="UP000267250">
    <property type="component" value="Chromosome"/>
</dbReference>
<evidence type="ECO:0000256" key="5">
    <source>
        <dbReference type="ARBA" id="ARBA00022692"/>
    </source>
</evidence>
<dbReference type="PANTHER" id="PTHR30026:SF20">
    <property type="entry name" value="OUTER MEMBRANE PROTEIN TOLC"/>
    <property type="match status" value="1"/>
</dbReference>
<comment type="similarity">
    <text evidence="2">Belongs to the outer membrane factor (OMF) (TC 1.B.17) family.</text>
</comment>
<keyword evidence="5" id="KW-0812">Transmembrane</keyword>
<evidence type="ECO:0000256" key="3">
    <source>
        <dbReference type="ARBA" id="ARBA00022448"/>
    </source>
</evidence>
<proteinExistence type="inferred from homology"/>
<feature type="coiled-coil region" evidence="8">
    <location>
        <begin position="281"/>
        <end position="318"/>
    </location>
</feature>
<keyword evidence="7" id="KW-0998">Cell outer membrane</keyword>
<evidence type="ECO:0000256" key="4">
    <source>
        <dbReference type="ARBA" id="ARBA00022452"/>
    </source>
</evidence>
<dbReference type="InterPro" id="IPR003423">
    <property type="entry name" value="OMP_efflux"/>
</dbReference>
<feature type="signal peptide" evidence="9">
    <location>
        <begin position="1"/>
        <end position="23"/>
    </location>
</feature>
<keyword evidence="11" id="KW-1185">Reference proteome</keyword>
<keyword evidence="8" id="KW-0175">Coiled coil</keyword>
<dbReference type="Gene3D" id="1.20.1600.10">
    <property type="entry name" value="Outer membrane efflux proteins (OEP)"/>
    <property type="match status" value="1"/>
</dbReference>
<dbReference type="GO" id="GO:0015562">
    <property type="term" value="F:efflux transmembrane transporter activity"/>
    <property type="evidence" value="ECO:0007669"/>
    <property type="project" value="InterPro"/>
</dbReference>
<dbReference type="GO" id="GO:1990281">
    <property type="term" value="C:efflux pump complex"/>
    <property type="evidence" value="ECO:0007669"/>
    <property type="project" value="TreeGrafter"/>
</dbReference>
<organism evidence="10 11">
    <name type="scientific">Anoxybacter fermentans</name>
    <dbReference type="NCBI Taxonomy" id="1323375"/>
    <lineage>
        <taxon>Bacteria</taxon>
        <taxon>Bacillati</taxon>
        <taxon>Bacillota</taxon>
        <taxon>Clostridia</taxon>
        <taxon>Halanaerobiales</taxon>
        <taxon>Anoxybacter</taxon>
    </lineage>
</organism>
<keyword evidence="4" id="KW-1134">Transmembrane beta strand</keyword>
<keyword evidence="6" id="KW-0472">Membrane</keyword>
<evidence type="ECO:0000313" key="10">
    <source>
        <dbReference type="EMBL" id="AZR74084.1"/>
    </source>
</evidence>
<keyword evidence="9" id="KW-0732">Signal</keyword>
<dbReference type="GO" id="GO:0015288">
    <property type="term" value="F:porin activity"/>
    <property type="evidence" value="ECO:0007669"/>
    <property type="project" value="TreeGrafter"/>
</dbReference>
<evidence type="ECO:0000256" key="8">
    <source>
        <dbReference type="SAM" id="Coils"/>
    </source>
</evidence>
<dbReference type="KEGG" id="aft:BBF96_12165"/>
<dbReference type="AlphaFoldDB" id="A0A3Q9HRG5"/>
<dbReference type="Pfam" id="PF02321">
    <property type="entry name" value="OEP"/>
    <property type="match status" value="1"/>
</dbReference>
<sequence>MKKFLLISICFLMTLLTASPSYAVEYTLEELLEIAQKESTPVSSILKEIDNLKLDLEILKSNYNPKFFLNGQSQVFNLEPGSDGVNYSNNGNLSASIKFPIGLEVLTNGSVSGIFKEKQDYNYSLTLKYPIYPGLKTDSTLLQIEGKKQSLSKAQWTLKEKELEAYIQVWKKFYLTLITKEKLQLAKETLEQVTEDLNLYKRLYLRGDITQRDLLTKEIEYKSALISWEQNNQQYLSSLKDLLNFVGIELNGLTDKELEKINLKGTLDRIREIKLVPFDKLKSVEEMKEEAIKNNVSYNEARLKLLDAEEELKRLYYTRGPKVDSQFEYKLVSGQNVGKSQWTFTVNLSYQLGDGGKLALEIEKQTRLIDDLKSSLTDAEFVIIDELQNRLTNIKIAYLDYQKAQLEYEKALLDQNLKKEQYNKGMITESQLVSGERLLKNKELDYLQKKIEYQVNYWELNKFVYLEIKPDGVVE</sequence>
<dbReference type="RefSeq" id="WP_127017432.1">
    <property type="nucleotide sequence ID" value="NZ_CP016379.1"/>
</dbReference>
<comment type="subcellular location">
    <subcellularLocation>
        <location evidence="1">Cell outer membrane</location>
    </subcellularLocation>
</comment>
<evidence type="ECO:0000256" key="6">
    <source>
        <dbReference type="ARBA" id="ARBA00023136"/>
    </source>
</evidence>
<evidence type="ECO:0000313" key="11">
    <source>
        <dbReference type="Proteomes" id="UP000267250"/>
    </source>
</evidence>
<evidence type="ECO:0000256" key="9">
    <source>
        <dbReference type="SAM" id="SignalP"/>
    </source>
</evidence>
<dbReference type="PANTHER" id="PTHR30026">
    <property type="entry name" value="OUTER MEMBRANE PROTEIN TOLC"/>
    <property type="match status" value="1"/>
</dbReference>
<dbReference type="InterPro" id="IPR051906">
    <property type="entry name" value="TolC-like"/>
</dbReference>
<evidence type="ECO:0000256" key="2">
    <source>
        <dbReference type="ARBA" id="ARBA00007613"/>
    </source>
</evidence>
<evidence type="ECO:0000256" key="7">
    <source>
        <dbReference type="ARBA" id="ARBA00023237"/>
    </source>
</evidence>
<dbReference type="EMBL" id="CP016379">
    <property type="protein sequence ID" value="AZR74084.1"/>
    <property type="molecule type" value="Genomic_DNA"/>
</dbReference>
<feature type="chain" id="PRO_5018552879" description="Transporter" evidence="9">
    <location>
        <begin position="24"/>
        <end position="475"/>
    </location>
</feature>
<evidence type="ECO:0000256" key="1">
    <source>
        <dbReference type="ARBA" id="ARBA00004442"/>
    </source>
</evidence>
<accession>A0A3Q9HRG5</accession>